<accession>A0A0D7BJL8</accession>
<dbReference type="AlphaFoldDB" id="A0A0D7BJL8"/>
<evidence type="ECO:0000256" key="2">
    <source>
        <dbReference type="ARBA" id="ARBA00022857"/>
    </source>
</evidence>
<dbReference type="SUPFAM" id="SSF51735">
    <property type="entry name" value="NAD(P)-binding Rossmann-fold domains"/>
    <property type="match status" value="1"/>
</dbReference>
<dbReference type="GO" id="GO:0005975">
    <property type="term" value="P:carbohydrate metabolic process"/>
    <property type="evidence" value="ECO:0007669"/>
    <property type="project" value="UniProtKB-ARBA"/>
</dbReference>
<dbReference type="FunFam" id="3.40.50.720:FF:000240">
    <property type="entry name" value="SDR family oxidoreductase"/>
    <property type="match status" value="1"/>
</dbReference>
<keyword evidence="8" id="KW-1185">Reference proteome</keyword>
<dbReference type="EC" id="1.1.1.250" evidence="5"/>
<sequence length="305" mass="32642">MPVDRKELESRVLPQMVLSEASNPLTAPLPQLTASNPADRALQRFAVEGAAIVTGGSGFLGIAAVRALLEHGAPGIAIFDMHTSLQTAEPAIADLRTKFTSATIITKTIDVCDEAVVRDAVDESAKEIGQIRHLLCFAGIVGCAPSLEVDIDAWRKVIDVNLTGSWICAQAVARKMVEQQTSGSIVFTASISGHSVNFPQPQVAYNTSKMGIRQLARSLAAEWAHHGIRVNSISPGYMNTILNHGDGLKAAREIWAARNPMGRMGEPEELTGAVILLSSAFAGRYITGIDIVVDGRFSSFLTLQR</sequence>
<keyword evidence="3" id="KW-0560">Oxidoreductase</keyword>
<proteinExistence type="inferred from homology"/>
<dbReference type="PANTHER" id="PTHR43008:SF4">
    <property type="entry name" value="CHAIN DEHYDROGENASE, PUTATIVE (AFU_ORTHOLOGUE AFUA_4G08710)-RELATED"/>
    <property type="match status" value="1"/>
</dbReference>
<dbReference type="OrthoDB" id="1888931at2759"/>
<reference evidence="7 8" key="1">
    <citation type="journal article" date="2015" name="Fungal Genet. Biol.">
        <title>Evolution of novel wood decay mechanisms in Agaricales revealed by the genome sequences of Fistulina hepatica and Cylindrobasidium torrendii.</title>
        <authorList>
            <person name="Floudas D."/>
            <person name="Held B.W."/>
            <person name="Riley R."/>
            <person name="Nagy L.G."/>
            <person name="Koehler G."/>
            <person name="Ransdell A.S."/>
            <person name="Younus H."/>
            <person name="Chow J."/>
            <person name="Chiniquy J."/>
            <person name="Lipzen A."/>
            <person name="Tritt A."/>
            <person name="Sun H."/>
            <person name="Haridas S."/>
            <person name="LaButti K."/>
            <person name="Ohm R.A."/>
            <person name="Kues U."/>
            <person name="Blanchette R.A."/>
            <person name="Grigoriev I.V."/>
            <person name="Minto R.E."/>
            <person name="Hibbett D.S."/>
        </authorList>
    </citation>
    <scope>NUCLEOTIDE SEQUENCE [LARGE SCALE GENOMIC DNA]</scope>
    <source>
        <strain evidence="7 8">FP15055 ss-10</strain>
    </source>
</reference>
<evidence type="ECO:0000256" key="4">
    <source>
        <dbReference type="ARBA" id="ARBA00060719"/>
    </source>
</evidence>
<dbReference type="InterPro" id="IPR020904">
    <property type="entry name" value="Sc_DH/Rdtase_CS"/>
</dbReference>
<organism evidence="7 8">
    <name type="scientific">Cylindrobasidium torrendii FP15055 ss-10</name>
    <dbReference type="NCBI Taxonomy" id="1314674"/>
    <lineage>
        <taxon>Eukaryota</taxon>
        <taxon>Fungi</taxon>
        <taxon>Dikarya</taxon>
        <taxon>Basidiomycota</taxon>
        <taxon>Agaricomycotina</taxon>
        <taxon>Agaricomycetes</taxon>
        <taxon>Agaricomycetidae</taxon>
        <taxon>Agaricales</taxon>
        <taxon>Marasmiineae</taxon>
        <taxon>Physalacriaceae</taxon>
        <taxon>Cylindrobasidium</taxon>
    </lineage>
</organism>
<dbReference type="Pfam" id="PF13561">
    <property type="entry name" value="adh_short_C2"/>
    <property type="match status" value="1"/>
</dbReference>
<evidence type="ECO:0000313" key="7">
    <source>
        <dbReference type="EMBL" id="KIY70718.1"/>
    </source>
</evidence>
<dbReference type="STRING" id="1314674.A0A0D7BJL8"/>
<dbReference type="PANTHER" id="PTHR43008">
    <property type="entry name" value="BENZIL REDUCTASE"/>
    <property type="match status" value="1"/>
</dbReference>
<dbReference type="EMBL" id="KN880464">
    <property type="protein sequence ID" value="KIY70718.1"/>
    <property type="molecule type" value="Genomic_DNA"/>
</dbReference>
<gene>
    <name evidence="7" type="ORF">CYLTODRAFT_347230</name>
</gene>
<comment type="pathway">
    <text evidence="4">Carbohydrate metabolism; D-arabinitol metabolism.</text>
</comment>
<comment type="similarity">
    <text evidence="1">Belongs to the short-chain dehydrogenases/reductases (SDR) family.</text>
</comment>
<evidence type="ECO:0000256" key="6">
    <source>
        <dbReference type="ARBA" id="ARBA00070881"/>
    </source>
</evidence>
<dbReference type="PRINTS" id="PR00081">
    <property type="entry name" value="GDHRDH"/>
</dbReference>
<protein>
    <recommendedName>
        <fullName evidence="6">D-arabinitol 2-dehydrogenase [ribulose-forming]</fullName>
        <ecNumber evidence="5">1.1.1.250</ecNumber>
    </recommendedName>
</protein>
<evidence type="ECO:0000256" key="1">
    <source>
        <dbReference type="ARBA" id="ARBA00006484"/>
    </source>
</evidence>
<keyword evidence="2" id="KW-0521">NADP</keyword>
<dbReference type="InterPro" id="IPR036291">
    <property type="entry name" value="NAD(P)-bd_dom_sf"/>
</dbReference>
<name>A0A0D7BJL8_9AGAR</name>
<dbReference type="GO" id="GO:0047038">
    <property type="term" value="F:D-arabinitol 2-dehydrogenase activity"/>
    <property type="evidence" value="ECO:0007669"/>
    <property type="project" value="UniProtKB-EC"/>
</dbReference>
<evidence type="ECO:0000256" key="3">
    <source>
        <dbReference type="ARBA" id="ARBA00023002"/>
    </source>
</evidence>
<evidence type="ECO:0000256" key="5">
    <source>
        <dbReference type="ARBA" id="ARBA00066831"/>
    </source>
</evidence>
<evidence type="ECO:0000313" key="8">
    <source>
        <dbReference type="Proteomes" id="UP000054007"/>
    </source>
</evidence>
<dbReference type="InterPro" id="IPR002347">
    <property type="entry name" value="SDR_fam"/>
</dbReference>
<dbReference type="PROSITE" id="PS00061">
    <property type="entry name" value="ADH_SHORT"/>
    <property type="match status" value="1"/>
</dbReference>
<dbReference type="GO" id="GO:0050664">
    <property type="term" value="F:oxidoreductase activity, acting on NAD(P)H, oxygen as acceptor"/>
    <property type="evidence" value="ECO:0007669"/>
    <property type="project" value="TreeGrafter"/>
</dbReference>
<dbReference type="Gene3D" id="3.40.50.720">
    <property type="entry name" value="NAD(P)-binding Rossmann-like Domain"/>
    <property type="match status" value="1"/>
</dbReference>
<dbReference type="Proteomes" id="UP000054007">
    <property type="component" value="Unassembled WGS sequence"/>
</dbReference>